<feature type="chain" id="PRO_5046660178" evidence="1">
    <location>
        <begin position="31"/>
        <end position="267"/>
    </location>
</feature>
<comment type="caution">
    <text evidence="2">The sequence shown here is derived from an EMBL/GenBank/DDBJ whole genome shotgun (WGS) entry which is preliminary data.</text>
</comment>
<dbReference type="PROSITE" id="PS51318">
    <property type="entry name" value="TAT"/>
    <property type="match status" value="1"/>
</dbReference>
<organism evidence="2 3">
    <name type="scientific">Kibdelosporangium banguiense</name>
    <dbReference type="NCBI Taxonomy" id="1365924"/>
    <lineage>
        <taxon>Bacteria</taxon>
        <taxon>Bacillati</taxon>
        <taxon>Actinomycetota</taxon>
        <taxon>Actinomycetes</taxon>
        <taxon>Pseudonocardiales</taxon>
        <taxon>Pseudonocardiaceae</taxon>
        <taxon>Kibdelosporangium</taxon>
    </lineage>
</organism>
<dbReference type="Proteomes" id="UP001519332">
    <property type="component" value="Unassembled WGS sequence"/>
</dbReference>
<evidence type="ECO:0000313" key="2">
    <source>
        <dbReference type="EMBL" id="MBP2329361.1"/>
    </source>
</evidence>
<keyword evidence="3" id="KW-1185">Reference proteome</keyword>
<accession>A0ABS4TYB9</accession>
<evidence type="ECO:0000313" key="3">
    <source>
        <dbReference type="Proteomes" id="UP001519332"/>
    </source>
</evidence>
<proteinExistence type="predicted"/>
<dbReference type="Gene3D" id="2.60.40.2180">
    <property type="match status" value="1"/>
</dbReference>
<sequence>MALLINRRTVLAAGAGAAAAGLALPGVATADSDRTNSVGFVLNAVTLDGGEQVTAVTLDTSRLGPIDPASLTAGTFSVHATATSPIATGGQVVGYDLDRTVTAAQLDRRGNIVLSLSHAEGQPGGGTLGYIGSKARNVQLDLVYTITQNAPIVLRHGRPVTIARFVQGRLANPEVDAFSYHVSGSGMKYRLYTPTRHGRRPLVVWLHGEARVPRCRMTTTTTKPRCAPIAARWVSLPVRHSRSSTAPMSWSRRALPCGCRTVLASPR</sequence>
<protein>
    <submittedName>
        <fullName evidence="2">Peptidase</fullName>
    </submittedName>
</protein>
<reference evidence="2 3" key="1">
    <citation type="submission" date="2021-03" db="EMBL/GenBank/DDBJ databases">
        <title>Sequencing the genomes of 1000 actinobacteria strains.</title>
        <authorList>
            <person name="Klenk H.-P."/>
        </authorList>
    </citation>
    <scope>NUCLEOTIDE SEQUENCE [LARGE SCALE GENOMIC DNA]</scope>
    <source>
        <strain evidence="2 3">DSM 46670</strain>
    </source>
</reference>
<evidence type="ECO:0000256" key="1">
    <source>
        <dbReference type="SAM" id="SignalP"/>
    </source>
</evidence>
<feature type="signal peptide" evidence="1">
    <location>
        <begin position="1"/>
        <end position="30"/>
    </location>
</feature>
<gene>
    <name evidence="2" type="ORF">JOF56_009746</name>
</gene>
<dbReference type="RefSeq" id="WP_209646168.1">
    <property type="nucleotide sequence ID" value="NZ_JAGINW010000001.1"/>
</dbReference>
<dbReference type="InterPro" id="IPR006311">
    <property type="entry name" value="TAT_signal"/>
</dbReference>
<keyword evidence="1" id="KW-0732">Signal</keyword>
<name>A0ABS4TYB9_9PSEU</name>
<dbReference type="EMBL" id="JAGINW010000001">
    <property type="protein sequence ID" value="MBP2329361.1"/>
    <property type="molecule type" value="Genomic_DNA"/>
</dbReference>